<evidence type="ECO:0000256" key="2">
    <source>
        <dbReference type="ARBA" id="ARBA00009779"/>
    </source>
</evidence>
<dbReference type="GO" id="GO:0008270">
    <property type="term" value="F:zinc ion binding"/>
    <property type="evidence" value="ECO:0007669"/>
    <property type="project" value="UniProtKB-UniRule"/>
</dbReference>
<keyword evidence="3 12" id="KW-1003">Cell membrane</keyword>
<keyword evidence="8 12" id="KW-0862">Zinc</keyword>
<name>A0A953M070_9BACT</name>
<dbReference type="EC" id="3.4.24.-" evidence="12"/>
<keyword evidence="10 12" id="KW-0482">Metalloprotease</keyword>
<dbReference type="PANTHER" id="PTHR43221:SF1">
    <property type="entry name" value="PROTEASE HTPX"/>
    <property type="match status" value="1"/>
</dbReference>
<dbReference type="GO" id="GO:0006508">
    <property type="term" value="P:proteolysis"/>
    <property type="evidence" value="ECO:0007669"/>
    <property type="project" value="UniProtKB-KW"/>
</dbReference>
<proteinExistence type="inferred from homology"/>
<evidence type="ECO:0000256" key="12">
    <source>
        <dbReference type="HAMAP-Rule" id="MF_00188"/>
    </source>
</evidence>
<dbReference type="GO" id="GO:0004222">
    <property type="term" value="F:metalloendopeptidase activity"/>
    <property type="evidence" value="ECO:0007669"/>
    <property type="project" value="UniProtKB-UniRule"/>
</dbReference>
<keyword evidence="11 12" id="KW-0472">Membrane</keyword>
<dbReference type="Gene3D" id="3.30.2010.10">
    <property type="entry name" value="Metalloproteases ('zincins'), catalytic domain"/>
    <property type="match status" value="1"/>
</dbReference>
<feature type="active site" evidence="12">
    <location>
        <position position="131"/>
    </location>
</feature>
<dbReference type="GO" id="GO:0005886">
    <property type="term" value="C:plasma membrane"/>
    <property type="evidence" value="ECO:0007669"/>
    <property type="project" value="UniProtKB-SubCell"/>
</dbReference>
<feature type="binding site" evidence="12">
    <location>
        <position position="205"/>
    </location>
    <ligand>
        <name>Zn(2+)</name>
        <dbReference type="ChEBI" id="CHEBI:29105"/>
        <note>catalytic</note>
    </ligand>
</feature>
<evidence type="ECO:0000256" key="3">
    <source>
        <dbReference type="ARBA" id="ARBA00022475"/>
    </source>
</evidence>
<organism evidence="14 15">
    <name type="scientific">Candidatus Nitrobium versatile</name>
    <dbReference type="NCBI Taxonomy" id="2884831"/>
    <lineage>
        <taxon>Bacteria</taxon>
        <taxon>Pseudomonadati</taxon>
        <taxon>Nitrospirota</taxon>
        <taxon>Nitrospiria</taxon>
        <taxon>Nitrospirales</taxon>
        <taxon>Nitrospiraceae</taxon>
        <taxon>Candidatus Nitrobium</taxon>
    </lineage>
</organism>
<dbReference type="InterPro" id="IPR001915">
    <property type="entry name" value="Peptidase_M48"/>
</dbReference>
<sequence length="282" mass="30629">MNGLKTMALMVTLTLMLVFIGGLLGGKTGMTFALIMAFGMNFLTYWFSDKIVLRMYRAQVVSEAEAPELYGIVRRLAHRAGLPMPRVCIMNEDQPNAFATGRNPNHGTVAVTTGIMRILSREELEGVIAHELAHIKNRDILVSTVAATIAGAISYLAQMAQWAMIFGGRGHDDEEGSNPIAALVMMIVGPIAAMLVQMAISRAREYGADEVGAEIAGNPLHLAGALKKLHMASQRVHMDANPATSHLFIVNPLSGGGILKLFSTHPPIEERIARLEARAYRR</sequence>
<evidence type="ECO:0000259" key="13">
    <source>
        <dbReference type="Pfam" id="PF01435"/>
    </source>
</evidence>
<feature type="transmembrane region" description="Helical" evidence="12">
    <location>
        <begin position="140"/>
        <end position="160"/>
    </location>
</feature>
<dbReference type="Proteomes" id="UP000705867">
    <property type="component" value="Unassembled WGS sequence"/>
</dbReference>
<dbReference type="InterPro" id="IPR050083">
    <property type="entry name" value="HtpX_protease"/>
</dbReference>
<gene>
    <name evidence="12 14" type="primary">htpX</name>
    <name evidence="14" type="ORF">K8I29_01050</name>
</gene>
<comment type="subcellular location">
    <subcellularLocation>
        <location evidence="1 12">Cell membrane</location>
        <topology evidence="1 12">Multi-pass membrane protein</topology>
    </subcellularLocation>
</comment>
<keyword evidence="9 12" id="KW-1133">Transmembrane helix</keyword>
<evidence type="ECO:0000256" key="7">
    <source>
        <dbReference type="ARBA" id="ARBA00022801"/>
    </source>
</evidence>
<comment type="similarity">
    <text evidence="2 12">Belongs to the peptidase M48B family.</text>
</comment>
<accession>A0A953M070</accession>
<feature type="transmembrane region" description="Helical" evidence="12">
    <location>
        <begin position="30"/>
        <end position="47"/>
    </location>
</feature>
<evidence type="ECO:0000256" key="4">
    <source>
        <dbReference type="ARBA" id="ARBA00022670"/>
    </source>
</evidence>
<evidence type="ECO:0000256" key="10">
    <source>
        <dbReference type="ARBA" id="ARBA00023049"/>
    </source>
</evidence>
<feature type="binding site" evidence="12">
    <location>
        <position position="130"/>
    </location>
    <ligand>
        <name>Zn(2+)</name>
        <dbReference type="ChEBI" id="CHEBI:29105"/>
        <note>catalytic</note>
    </ligand>
</feature>
<dbReference type="AlphaFoldDB" id="A0A953M070"/>
<dbReference type="Pfam" id="PF01435">
    <property type="entry name" value="Peptidase_M48"/>
    <property type="match status" value="1"/>
</dbReference>
<evidence type="ECO:0000256" key="1">
    <source>
        <dbReference type="ARBA" id="ARBA00004651"/>
    </source>
</evidence>
<evidence type="ECO:0000313" key="15">
    <source>
        <dbReference type="Proteomes" id="UP000705867"/>
    </source>
</evidence>
<reference evidence="14" key="1">
    <citation type="journal article" date="2021" name="bioRxiv">
        <title>Unraveling nitrogen, sulfur and carbon metabolic pathways and microbial community transcriptional responses to substrate deprivation and toxicity stresses in a bioreactor mimicking anoxic brackish coastal sediment conditions.</title>
        <authorList>
            <person name="Martins P.D."/>
            <person name="Echeveste M.J."/>
            <person name="Arshad A."/>
            <person name="Kurth J."/>
            <person name="Ouboter H."/>
            <person name="Jetten M.S.M."/>
            <person name="Welte C.U."/>
        </authorList>
    </citation>
    <scope>NUCLEOTIDE SEQUENCE</scope>
    <source>
        <strain evidence="14">MAG_39</strain>
    </source>
</reference>
<reference evidence="14" key="2">
    <citation type="submission" date="2021-08" db="EMBL/GenBank/DDBJ databases">
        <authorList>
            <person name="Dalcin Martins P."/>
        </authorList>
    </citation>
    <scope>NUCLEOTIDE SEQUENCE</scope>
    <source>
        <strain evidence="14">MAG_39</strain>
    </source>
</reference>
<evidence type="ECO:0000256" key="8">
    <source>
        <dbReference type="ARBA" id="ARBA00022833"/>
    </source>
</evidence>
<comment type="caution">
    <text evidence="14">The sequence shown here is derived from an EMBL/GenBank/DDBJ whole genome shotgun (WGS) entry which is preliminary data.</text>
</comment>
<feature type="binding site" evidence="12">
    <location>
        <position position="134"/>
    </location>
    <ligand>
        <name>Zn(2+)</name>
        <dbReference type="ChEBI" id="CHEBI:29105"/>
        <note>catalytic</note>
    </ligand>
</feature>
<feature type="transmembrane region" description="Helical" evidence="12">
    <location>
        <begin position="180"/>
        <end position="200"/>
    </location>
</feature>
<dbReference type="PANTHER" id="PTHR43221">
    <property type="entry name" value="PROTEASE HTPX"/>
    <property type="match status" value="1"/>
</dbReference>
<feature type="transmembrane region" description="Helical" evidence="12">
    <location>
        <begin position="7"/>
        <end position="24"/>
    </location>
</feature>
<evidence type="ECO:0000313" key="14">
    <source>
        <dbReference type="EMBL" id="MBZ0154785.1"/>
    </source>
</evidence>
<evidence type="ECO:0000256" key="11">
    <source>
        <dbReference type="ARBA" id="ARBA00023136"/>
    </source>
</evidence>
<dbReference type="InterPro" id="IPR022919">
    <property type="entry name" value="Pept_M48_protease_HtpX"/>
</dbReference>
<dbReference type="HAMAP" id="MF_00188">
    <property type="entry name" value="Pept_M48_protease_HtpX"/>
    <property type="match status" value="1"/>
</dbReference>
<dbReference type="EMBL" id="JAIOIV010000014">
    <property type="protein sequence ID" value="MBZ0154785.1"/>
    <property type="molecule type" value="Genomic_DNA"/>
</dbReference>
<keyword evidence="7 12" id="KW-0378">Hydrolase</keyword>
<evidence type="ECO:0000256" key="6">
    <source>
        <dbReference type="ARBA" id="ARBA00022723"/>
    </source>
</evidence>
<keyword evidence="5 12" id="KW-0812">Transmembrane</keyword>
<protein>
    <recommendedName>
        <fullName evidence="12">Protease HtpX homolog</fullName>
        <ecNumber evidence="12">3.4.24.-</ecNumber>
    </recommendedName>
</protein>
<evidence type="ECO:0000256" key="9">
    <source>
        <dbReference type="ARBA" id="ARBA00022989"/>
    </source>
</evidence>
<evidence type="ECO:0000256" key="5">
    <source>
        <dbReference type="ARBA" id="ARBA00022692"/>
    </source>
</evidence>
<dbReference type="CDD" id="cd07336">
    <property type="entry name" value="M48B_HtpX_like"/>
    <property type="match status" value="1"/>
</dbReference>
<comment type="cofactor">
    <cofactor evidence="12">
        <name>Zn(2+)</name>
        <dbReference type="ChEBI" id="CHEBI:29105"/>
    </cofactor>
    <text evidence="12">Binds 1 zinc ion per subunit.</text>
</comment>
<dbReference type="NCBIfam" id="NF002826">
    <property type="entry name" value="PRK03001.1"/>
    <property type="match status" value="1"/>
</dbReference>
<keyword evidence="4 12" id="KW-0645">Protease</keyword>
<keyword evidence="6 12" id="KW-0479">Metal-binding</keyword>
<feature type="domain" description="Peptidase M48" evidence="13">
    <location>
        <begin position="64"/>
        <end position="278"/>
    </location>
</feature>